<reference evidence="1" key="1">
    <citation type="journal article" date="2014" name="Front. Microbiol.">
        <title>High frequency of phylogenetically diverse reductive dehalogenase-homologous genes in deep subseafloor sedimentary metagenomes.</title>
        <authorList>
            <person name="Kawai M."/>
            <person name="Futagami T."/>
            <person name="Toyoda A."/>
            <person name="Takaki Y."/>
            <person name="Nishi S."/>
            <person name="Hori S."/>
            <person name="Arai W."/>
            <person name="Tsubouchi T."/>
            <person name="Morono Y."/>
            <person name="Uchiyama I."/>
            <person name="Ito T."/>
            <person name="Fujiyama A."/>
            <person name="Inagaki F."/>
            <person name="Takami H."/>
        </authorList>
    </citation>
    <scope>NUCLEOTIDE SEQUENCE</scope>
    <source>
        <strain evidence="1">Expedition CK06-06</strain>
    </source>
</reference>
<accession>X0SXE3</accession>
<sequence>RLIRFLDLEWDDAVLDYARHARRRRVINTPSYNQVTEPIYQRARYRWGRYAEQLAPVMGVLKPYAEFFGYPTSPPGDE</sequence>
<dbReference type="InterPro" id="IPR027417">
    <property type="entry name" value="P-loop_NTPase"/>
</dbReference>
<protein>
    <submittedName>
        <fullName evidence="1">Uncharacterized protein</fullName>
    </submittedName>
</protein>
<dbReference type="AlphaFoldDB" id="X0SXE3"/>
<organism evidence="1">
    <name type="scientific">marine sediment metagenome</name>
    <dbReference type="NCBI Taxonomy" id="412755"/>
    <lineage>
        <taxon>unclassified sequences</taxon>
        <taxon>metagenomes</taxon>
        <taxon>ecological metagenomes</taxon>
    </lineage>
</organism>
<feature type="non-terminal residue" evidence="1">
    <location>
        <position position="1"/>
    </location>
</feature>
<name>X0SXE3_9ZZZZ</name>
<dbReference type="Gene3D" id="3.40.50.300">
    <property type="entry name" value="P-loop containing nucleotide triphosphate hydrolases"/>
    <property type="match status" value="1"/>
</dbReference>
<dbReference type="SUPFAM" id="SSF52540">
    <property type="entry name" value="P-loop containing nucleoside triphosphate hydrolases"/>
    <property type="match status" value="1"/>
</dbReference>
<gene>
    <name evidence="1" type="ORF">S01H1_11593</name>
</gene>
<evidence type="ECO:0000313" key="1">
    <source>
        <dbReference type="EMBL" id="GAF80582.1"/>
    </source>
</evidence>
<proteinExistence type="predicted"/>
<comment type="caution">
    <text evidence="1">The sequence shown here is derived from an EMBL/GenBank/DDBJ whole genome shotgun (WGS) entry which is preliminary data.</text>
</comment>
<dbReference type="EMBL" id="BARS01005913">
    <property type="protein sequence ID" value="GAF80582.1"/>
    <property type="molecule type" value="Genomic_DNA"/>
</dbReference>